<sequence length="119" mass="13207">MAAISKVLRKAEGGRLLFLCPGCDTLHYIQHGPGPGPRWDYNGNADRPTFRPSVLVSWDQWEPPATSPEIAERIRRGEIQQVKVQKVCHSFVTDVRIQFLGDCTHALAGQTVDLPDVDG</sequence>
<reference evidence="1 2" key="1">
    <citation type="submission" date="2018-02" db="EMBL/GenBank/DDBJ databases">
        <title>Genome sequencing of Solimonas sp. HR-BB.</title>
        <authorList>
            <person name="Lee Y."/>
            <person name="Jeon C.O."/>
        </authorList>
    </citation>
    <scope>NUCLEOTIDE SEQUENCE [LARGE SCALE GENOMIC DNA]</scope>
    <source>
        <strain evidence="1 2">HR-BB</strain>
    </source>
</reference>
<dbReference type="Pfam" id="PF20137">
    <property type="entry name" value="BubE"/>
    <property type="match status" value="1"/>
</dbReference>
<protein>
    <submittedName>
        <fullName evidence="1">Ammonia monooxygenase</fullName>
    </submittedName>
</protein>
<gene>
    <name evidence="1" type="ORF">C3942_00920</name>
</gene>
<name>A0A2S5TKK0_9GAMM</name>
<dbReference type="RefSeq" id="WP_104228453.1">
    <property type="nucleotide sequence ID" value="NZ_PSNW01000001.1"/>
</dbReference>
<evidence type="ECO:0000313" key="2">
    <source>
        <dbReference type="Proteomes" id="UP000238220"/>
    </source>
</evidence>
<keyword evidence="1" id="KW-0560">Oxidoreductase</keyword>
<dbReference type="EMBL" id="PSNW01000001">
    <property type="protein sequence ID" value="PPE75487.1"/>
    <property type="molecule type" value="Genomic_DNA"/>
</dbReference>
<dbReference type="InterPro" id="IPR045384">
    <property type="entry name" value="DUF6527"/>
</dbReference>
<dbReference type="Proteomes" id="UP000238220">
    <property type="component" value="Unassembled WGS sequence"/>
</dbReference>
<organism evidence="1 2">
    <name type="scientific">Solimonas fluminis</name>
    <dbReference type="NCBI Taxonomy" id="2086571"/>
    <lineage>
        <taxon>Bacteria</taxon>
        <taxon>Pseudomonadati</taxon>
        <taxon>Pseudomonadota</taxon>
        <taxon>Gammaproteobacteria</taxon>
        <taxon>Nevskiales</taxon>
        <taxon>Nevskiaceae</taxon>
        <taxon>Solimonas</taxon>
    </lineage>
</organism>
<evidence type="ECO:0000313" key="1">
    <source>
        <dbReference type="EMBL" id="PPE75487.1"/>
    </source>
</evidence>
<comment type="caution">
    <text evidence="1">The sequence shown here is derived from an EMBL/GenBank/DDBJ whole genome shotgun (WGS) entry which is preliminary data.</text>
</comment>
<dbReference type="GO" id="GO:0004497">
    <property type="term" value="F:monooxygenase activity"/>
    <property type="evidence" value="ECO:0007669"/>
    <property type="project" value="UniProtKB-KW"/>
</dbReference>
<dbReference type="OrthoDB" id="5196042at2"/>
<accession>A0A2S5TKK0</accession>
<keyword evidence="2" id="KW-1185">Reference proteome</keyword>
<dbReference type="AlphaFoldDB" id="A0A2S5TKK0"/>
<proteinExistence type="predicted"/>
<keyword evidence="1" id="KW-0503">Monooxygenase</keyword>